<dbReference type="GO" id="GO:0003723">
    <property type="term" value="F:RNA binding"/>
    <property type="evidence" value="ECO:0007669"/>
    <property type="project" value="UniProtKB-UniRule"/>
</dbReference>
<feature type="domain" description="K Homology" evidence="8">
    <location>
        <begin position="390"/>
        <end position="466"/>
    </location>
</feature>
<feature type="signal peptide" evidence="7">
    <location>
        <begin position="1"/>
        <end position="24"/>
    </location>
</feature>
<comment type="subcellular location">
    <subcellularLocation>
        <location evidence="1">Nucleus</location>
    </subcellularLocation>
</comment>
<feature type="compositionally biased region" description="Gly residues" evidence="6">
    <location>
        <begin position="606"/>
        <end position="618"/>
    </location>
</feature>
<evidence type="ECO:0000259" key="8">
    <source>
        <dbReference type="SMART" id="SM00322"/>
    </source>
</evidence>
<dbReference type="CDD" id="cd22459">
    <property type="entry name" value="KH-I_PEPPER_rpt1_like"/>
    <property type="match status" value="2"/>
</dbReference>
<feature type="region of interest" description="Disordered" evidence="6">
    <location>
        <begin position="579"/>
        <end position="649"/>
    </location>
</feature>
<dbReference type="InterPro" id="IPR004088">
    <property type="entry name" value="KH_dom_type_1"/>
</dbReference>
<evidence type="ECO:0000256" key="1">
    <source>
        <dbReference type="ARBA" id="ARBA00004123"/>
    </source>
</evidence>
<dbReference type="FunFam" id="3.30.310.210:FF:000002">
    <property type="entry name" value="KH domain-containing protein"/>
    <property type="match status" value="1"/>
</dbReference>
<keyword evidence="10" id="KW-1185">Reference proteome</keyword>
<proteinExistence type="predicted"/>
<name>A0AAD8P5L4_TARER</name>
<comment type="caution">
    <text evidence="9">The sequence shown here is derived from an EMBL/GenBank/DDBJ whole genome shotgun (WGS) entry which is preliminary data.</text>
</comment>
<feature type="compositionally biased region" description="Low complexity" evidence="6">
    <location>
        <begin position="619"/>
        <end position="628"/>
    </location>
</feature>
<feature type="domain" description="K Homology" evidence="8">
    <location>
        <begin position="151"/>
        <end position="231"/>
    </location>
</feature>
<dbReference type="PANTHER" id="PTHR10288">
    <property type="entry name" value="KH DOMAIN CONTAINING RNA BINDING PROTEIN"/>
    <property type="match status" value="1"/>
</dbReference>
<feature type="compositionally biased region" description="Basic and acidic residues" evidence="6">
    <location>
        <begin position="579"/>
        <end position="596"/>
    </location>
</feature>
<evidence type="ECO:0000256" key="7">
    <source>
        <dbReference type="SAM" id="SignalP"/>
    </source>
</evidence>
<dbReference type="EMBL" id="JAUHHV010000002">
    <property type="protein sequence ID" value="KAK1432872.1"/>
    <property type="molecule type" value="Genomic_DNA"/>
</dbReference>
<dbReference type="Pfam" id="PF00013">
    <property type="entry name" value="KH_1"/>
    <property type="match status" value="4"/>
</dbReference>
<dbReference type="GO" id="GO:0009911">
    <property type="term" value="P:positive regulation of flower development"/>
    <property type="evidence" value="ECO:0007669"/>
    <property type="project" value="UniProtKB-ARBA"/>
</dbReference>
<evidence type="ECO:0000256" key="2">
    <source>
        <dbReference type="ARBA" id="ARBA00022737"/>
    </source>
</evidence>
<dbReference type="SMART" id="SM00322">
    <property type="entry name" value="KH"/>
    <property type="match status" value="4"/>
</dbReference>
<keyword evidence="7" id="KW-0732">Signal</keyword>
<dbReference type="AlphaFoldDB" id="A0AAD8P5L4"/>
<accession>A0AAD8P5L4</accession>
<dbReference type="CDD" id="cd22460">
    <property type="entry name" value="KH-I_PEPPER_rpt2_like"/>
    <property type="match status" value="2"/>
</dbReference>
<feature type="region of interest" description="Disordered" evidence="6">
    <location>
        <begin position="110"/>
        <end position="148"/>
    </location>
</feature>
<keyword evidence="2" id="KW-0677">Repeat</keyword>
<evidence type="ECO:0000256" key="5">
    <source>
        <dbReference type="PROSITE-ProRule" id="PRU00117"/>
    </source>
</evidence>
<gene>
    <name evidence="9" type="ORF">QVD17_09774</name>
</gene>
<feature type="domain" description="K Homology" evidence="8">
    <location>
        <begin position="252"/>
        <end position="327"/>
    </location>
</feature>
<dbReference type="InterPro" id="IPR036612">
    <property type="entry name" value="KH_dom_type_1_sf"/>
</dbReference>
<organism evidence="9 10">
    <name type="scientific">Tagetes erecta</name>
    <name type="common">African marigold</name>
    <dbReference type="NCBI Taxonomy" id="13708"/>
    <lineage>
        <taxon>Eukaryota</taxon>
        <taxon>Viridiplantae</taxon>
        <taxon>Streptophyta</taxon>
        <taxon>Embryophyta</taxon>
        <taxon>Tracheophyta</taxon>
        <taxon>Spermatophyta</taxon>
        <taxon>Magnoliopsida</taxon>
        <taxon>eudicotyledons</taxon>
        <taxon>Gunneridae</taxon>
        <taxon>Pentapetalae</taxon>
        <taxon>asterids</taxon>
        <taxon>campanulids</taxon>
        <taxon>Asterales</taxon>
        <taxon>Asteraceae</taxon>
        <taxon>Asteroideae</taxon>
        <taxon>Heliantheae alliance</taxon>
        <taxon>Tageteae</taxon>
        <taxon>Tagetes</taxon>
    </lineage>
</organism>
<dbReference type="SUPFAM" id="SSF54791">
    <property type="entry name" value="Eukaryotic type KH-domain (KH-domain type I)"/>
    <property type="match status" value="4"/>
</dbReference>
<dbReference type="Proteomes" id="UP001229421">
    <property type="component" value="Unassembled WGS sequence"/>
</dbReference>
<reference evidence="9" key="1">
    <citation type="journal article" date="2023" name="bioRxiv">
        <title>Improved chromosome-level genome assembly for marigold (Tagetes erecta).</title>
        <authorList>
            <person name="Jiang F."/>
            <person name="Yuan L."/>
            <person name="Wang S."/>
            <person name="Wang H."/>
            <person name="Xu D."/>
            <person name="Wang A."/>
            <person name="Fan W."/>
        </authorList>
    </citation>
    <scope>NUCLEOTIDE SEQUENCE</scope>
    <source>
        <strain evidence="9">WSJ</strain>
        <tissue evidence="9">Leaf</tissue>
    </source>
</reference>
<evidence type="ECO:0000256" key="4">
    <source>
        <dbReference type="ARBA" id="ARBA00023242"/>
    </source>
</evidence>
<dbReference type="GO" id="GO:0005634">
    <property type="term" value="C:nucleus"/>
    <property type="evidence" value="ECO:0007669"/>
    <property type="project" value="UniProtKB-SubCell"/>
</dbReference>
<protein>
    <recommendedName>
        <fullName evidence="8">K Homology domain-containing protein</fullName>
    </recommendedName>
</protein>
<feature type="domain" description="K Homology" evidence="8">
    <location>
        <begin position="476"/>
        <end position="551"/>
    </location>
</feature>
<feature type="chain" id="PRO_5042003156" description="K Homology domain-containing protein" evidence="7">
    <location>
        <begin position="25"/>
        <end position="649"/>
    </location>
</feature>
<keyword evidence="3 5" id="KW-0694">RNA-binding</keyword>
<dbReference type="InterPro" id="IPR004087">
    <property type="entry name" value="KH_dom"/>
</dbReference>
<evidence type="ECO:0000256" key="3">
    <source>
        <dbReference type="ARBA" id="ARBA00022884"/>
    </source>
</evidence>
<evidence type="ECO:0000313" key="9">
    <source>
        <dbReference type="EMBL" id="KAK1432872.1"/>
    </source>
</evidence>
<dbReference type="PROSITE" id="PS50084">
    <property type="entry name" value="KH_TYPE_1"/>
    <property type="match status" value="4"/>
</dbReference>
<evidence type="ECO:0000256" key="6">
    <source>
        <dbReference type="SAM" id="MobiDB-lite"/>
    </source>
</evidence>
<evidence type="ECO:0000313" key="10">
    <source>
        <dbReference type="Proteomes" id="UP001229421"/>
    </source>
</evidence>
<sequence>MVGCRRRLCGIVVITISFPHFGLGFTESDCVYDDVLKSQLSWMNEDGKYHHPRKTVYLLRVVFTSLVNNLGSKVTNPSCLSNSIQLRPHLSRFVDLQLALRSIKGTFLKHMGGQRNSHGKRSHPSSHYDDHGRNKRRNNGDDRGSNSIGSNDTVYRYLCPSKKIGSIMGRGGDIVKQLRSETKAKIRIGETVQGCDERVVTIHSTSDETNDFDMNDDRVCPAMDALFKVHDRVIADDQVPDAGSDNEEIQTTQVTARLLVPSDQIGCIIGKGGQIVQAMRSDTDSQIRILKTNHLPACASSSDELVQISGESSNVRKALFQIAARIHDNPSRSQHLLSSSTPNAYPSGGSLMGAPGGTPVMGLTPLVGAYGGYKGEGGFYPGPRGESSPKEFSLRLICPTAKIGGVIGKAGAAINQIRQETGATIKVDSSKAEADDCIISISANEVFEDTFSPAIEAALRLQPRCSDRIERDSGLISYTTRLLVPTSRIGCLIGKGGAIITEIRRITKANIRIISKENLPKVAEDNEEMVQISADLDLAKDALLQVISRLRANLFEREGAMSAFVPVLPYLPVAPDVPDIPKYDDRDSRGYVRGHNDLPANDDYGSYGGIQGRSGGDPYGAYGSYSSGRTGGSGGSRHNPASRRRDYDY</sequence>
<dbReference type="Gene3D" id="3.30.1370.10">
    <property type="entry name" value="K Homology domain, type 1"/>
    <property type="match status" value="2"/>
</dbReference>
<keyword evidence="4" id="KW-0539">Nucleus</keyword>
<dbReference type="Gene3D" id="3.30.310.210">
    <property type="match status" value="1"/>
</dbReference>
<feature type="compositionally biased region" description="Basic and acidic residues" evidence="6">
    <location>
        <begin position="126"/>
        <end position="144"/>
    </location>
</feature>